<dbReference type="SUPFAM" id="SSF53649">
    <property type="entry name" value="Alkaline phosphatase-like"/>
    <property type="match status" value="1"/>
</dbReference>
<evidence type="ECO:0000313" key="2">
    <source>
        <dbReference type="EMBL" id="HEA23123.1"/>
    </source>
</evidence>
<accession>A0A831QUA4</accession>
<sequence length="167" mass="19189">MPFIVSNGDVELHNEGMNDKLISTGLDLYPTILDYANIPRPKDLLGESLKPVLEVGKEKNAREFVVVETKFEGKHAHGTMGRALIDKKYKYILYSWGKNREQFLDLESNPFEMDNLAGLKSQTSKIDEYRQKLLNWCQDTGDTKFLRKLMLPTKSMMSSSELFITSY</sequence>
<evidence type="ECO:0000259" key="1">
    <source>
        <dbReference type="Pfam" id="PF16347"/>
    </source>
</evidence>
<dbReference type="InterPro" id="IPR017850">
    <property type="entry name" value="Alkaline_phosphatase_core_sf"/>
</dbReference>
<protein>
    <submittedName>
        <fullName evidence="2">DUF4976 domain-containing protein</fullName>
    </submittedName>
</protein>
<dbReference type="PANTHER" id="PTHR46615">
    <property type="entry name" value="ARYLSULFATASE K"/>
    <property type="match status" value="1"/>
</dbReference>
<feature type="domain" description="N-sulphoglucosamine sulphohydrolase C-terminal" evidence="1">
    <location>
        <begin position="11"/>
        <end position="135"/>
    </location>
</feature>
<reference evidence="2" key="1">
    <citation type="journal article" date="2020" name="mSystems">
        <title>Genome- and Community-Level Interaction Insights into Carbon Utilization and Element Cycling Functions of Hydrothermarchaeota in Hydrothermal Sediment.</title>
        <authorList>
            <person name="Zhou Z."/>
            <person name="Liu Y."/>
            <person name="Xu W."/>
            <person name="Pan J."/>
            <person name="Luo Z.H."/>
            <person name="Li M."/>
        </authorList>
    </citation>
    <scope>NUCLEOTIDE SEQUENCE [LARGE SCALE GENOMIC DNA]</scope>
    <source>
        <strain evidence="2">HyVt-345</strain>
    </source>
</reference>
<organism evidence="2">
    <name type="scientific">Pricia antarctica</name>
    <dbReference type="NCBI Taxonomy" id="641691"/>
    <lineage>
        <taxon>Bacteria</taxon>
        <taxon>Pseudomonadati</taxon>
        <taxon>Bacteroidota</taxon>
        <taxon>Flavobacteriia</taxon>
        <taxon>Flavobacteriales</taxon>
        <taxon>Flavobacteriaceae</taxon>
        <taxon>Pricia</taxon>
    </lineage>
</organism>
<dbReference type="Gene3D" id="3.40.720.10">
    <property type="entry name" value="Alkaline Phosphatase, subunit A"/>
    <property type="match status" value="1"/>
</dbReference>
<dbReference type="AlphaFoldDB" id="A0A831QUA4"/>
<name>A0A831QUA4_9FLAO</name>
<comment type="caution">
    <text evidence="2">The sequence shown here is derived from an EMBL/GenBank/DDBJ whole genome shotgun (WGS) entry which is preliminary data.</text>
</comment>
<dbReference type="InterPro" id="IPR051849">
    <property type="entry name" value="GAG-degrading_sulfatase"/>
</dbReference>
<dbReference type="Pfam" id="PF16347">
    <property type="entry name" value="SGSH_C"/>
    <property type="match status" value="1"/>
</dbReference>
<dbReference type="EMBL" id="DRGL01000074">
    <property type="protein sequence ID" value="HEA23123.1"/>
    <property type="molecule type" value="Genomic_DNA"/>
</dbReference>
<dbReference type="Proteomes" id="UP000886191">
    <property type="component" value="Unassembled WGS sequence"/>
</dbReference>
<dbReference type="InterPro" id="IPR032506">
    <property type="entry name" value="SGSH_C"/>
</dbReference>
<gene>
    <name evidence="2" type="ORF">ENH87_19715</name>
</gene>
<dbReference type="GO" id="GO:0004065">
    <property type="term" value="F:arylsulfatase activity"/>
    <property type="evidence" value="ECO:0007669"/>
    <property type="project" value="TreeGrafter"/>
</dbReference>
<dbReference type="GO" id="GO:0015024">
    <property type="term" value="F:glucuronate-2-sulfatase activity"/>
    <property type="evidence" value="ECO:0007669"/>
    <property type="project" value="TreeGrafter"/>
</dbReference>
<dbReference type="PANTHER" id="PTHR46615:SF1">
    <property type="entry name" value="ARYLSULFATASE K"/>
    <property type="match status" value="1"/>
</dbReference>
<proteinExistence type="predicted"/>